<gene>
    <name evidence="1" type="ORF">MoryE10_00630</name>
</gene>
<keyword evidence="2" id="KW-1185">Reference proteome</keyword>
<sequence>MLAALAAQSANADAVQAEEPGAKTVEGEAKHWTDASGLAEVLGVNVNEAKFMKDWNLKFGGWLNSSVSANFHSSPDKYNGPVTFNDRTGELQMNQLYLYLQKAVNVSGDAFDWGGRVDFMYGTDAIFTQAYGSPAFDPRTGAPIKRGNWDLHLNSHGDRFYGMAIPQAYAEFNLPVGNGLSVKAGHFYTPIGYEVVTAPDNFFVTKPYTMQYGEPFTHTGVLASYAVNSNWSATAGAVTGSNTGGWDGNWNRDLGNWAFLGGATWTSDDAGTSLALTSTAGGRSEDSSSPWAMYSLVGKHNFTDKLHYVIQHDHGFANNVITAHSARNGTGTENARWYGINQYLFYDIDDKLSAGVRAEWFRDHNGFRVWGPGRCGASTNVNNGAGDTYACGGTTAATNGAYPWEGSNYYAVTAGLNYKATKWLTVRPNLRYDWTDKTQAFDAGRRKDQLLFTTDVVITF</sequence>
<reference evidence="1" key="1">
    <citation type="submission" date="2019-06" db="EMBL/GenBank/DDBJ databases">
        <title>Complete genome sequence of Methylogaea oryzae strain JCM16910.</title>
        <authorList>
            <person name="Asakawa S."/>
        </authorList>
    </citation>
    <scope>NUCLEOTIDE SEQUENCE</scope>
    <source>
        <strain evidence="1">E10</strain>
    </source>
</reference>
<dbReference type="AlphaFoldDB" id="A0A8D4VKZ9"/>
<dbReference type="InterPro" id="IPR011486">
    <property type="entry name" value="BBP2"/>
</dbReference>
<dbReference type="Pfam" id="PF07642">
    <property type="entry name" value="BBP2"/>
    <property type="match status" value="1"/>
</dbReference>
<dbReference type="EMBL" id="AP019782">
    <property type="protein sequence ID" value="BBL69457.1"/>
    <property type="molecule type" value="Genomic_DNA"/>
</dbReference>
<dbReference type="Proteomes" id="UP000824988">
    <property type="component" value="Chromosome"/>
</dbReference>
<protein>
    <recommendedName>
        <fullName evidence="3">Porin</fullName>
    </recommendedName>
</protein>
<name>A0A8D4VKZ9_9GAMM</name>
<evidence type="ECO:0000313" key="1">
    <source>
        <dbReference type="EMBL" id="BBL69457.1"/>
    </source>
</evidence>
<proteinExistence type="predicted"/>
<accession>A0A8D4VKZ9</accession>
<dbReference type="KEGG" id="moz:MoryE10_00630"/>
<evidence type="ECO:0000313" key="2">
    <source>
        <dbReference type="Proteomes" id="UP000824988"/>
    </source>
</evidence>
<organism evidence="1 2">
    <name type="scientific">Methylogaea oryzae</name>
    <dbReference type="NCBI Taxonomy" id="1295382"/>
    <lineage>
        <taxon>Bacteria</taxon>
        <taxon>Pseudomonadati</taxon>
        <taxon>Pseudomonadota</taxon>
        <taxon>Gammaproteobacteria</taxon>
        <taxon>Methylococcales</taxon>
        <taxon>Methylococcaceae</taxon>
        <taxon>Methylogaea</taxon>
    </lineage>
</organism>
<evidence type="ECO:0008006" key="3">
    <source>
        <dbReference type="Google" id="ProtNLM"/>
    </source>
</evidence>